<gene>
    <name evidence="1" type="ORF">AFUS01_LOCUS7448</name>
</gene>
<evidence type="ECO:0000313" key="1">
    <source>
        <dbReference type="EMBL" id="CAG7718024.1"/>
    </source>
</evidence>
<dbReference type="AlphaFoldDB" id="A0A8J2NXL2"/>
<keyword evidence="2" id="KW-1185">Reference proteome</keyword>
<dbReference type="EMBL" id="CAJVCH010050426">
    <property type="protein sequence ID" value="CAG7718024.1"/>
    <property type="molecule type" value="Genomic_DNA"/>
</dbReference>
<accession>A0A8J2NXL2</accession>
<evidence type="ECO:0000313" key="2">
    <source>
        <dbReference type="Proteomes" id="UP000708208"/>
    </source>
</evidence>
<proteinExistence type="predicted"/>
<organism evidence="1 2">
    <name type="scientific">Allacma fusca</name>
    <dbReference type="NCBI Taxonomy" id="39272"/>
    <lineage>
        <taxon>Eukaryota</taxon>
        <taxon>Metazoa</taxon>
        <taxon>Ecdysozoa</taxon>
        <taxon>Arthropoda</taxon>
        <taxon>Hexapoda</taxon>
        <taxon>Collembola</taxon>
        <taxon>Symphypleona</taxon>
        <taxon>Sminthuridae</taxon>
        <taxon>Allacma</taxon>
    </lineage>
</organism>
<reference evidence="1" key="1">
    <citation type="submission" date="2021-06" db="EMBL/GenBank/DDBJ databases">
        <authorList>
            <person name="Hodson N. C."/>
            <person name="Mongue J. A."/>
            <person name="Jaron S. K."/>
        </authorList>
    </citation>
    <scope>NUCLEOTIDE SEQUENCE</scope>
</reference>
<feature type="non-terminal residue" evidence="1">
    <location>
        <position position="1"/>
    </location>
</feature>
<dbReference type="Proteomes" id="UP000708208">
    <property type="component" value="Unassembled WGS sequence"/>
</dbReference>
<comment type="caution">
    <text evidence="1">The sequence shown here is derived from an EMBL/GenBank/DDBJ whole genome shotgun (WGS) entry which is preliminary data.</text>
</comment>
<protein>
    <submittedName>
        <fullName evidence="1">Uncharacterized protein</fullName>
    </submittedName>
</protein>
<name>A0A8J2NXL2_9HEXA</name>
<sequence length="39" mass="4381">VIVKTLIPRSHVWRGVLVSTIWVPPWSAQRAPQISSMPS</sequence>